<feature type="compositionally biased region" description="Low complexity" evidence="1">
    <location>
        <begin position="42"/>
        <end position="69"/>
    </location>
</feature>
<proteinExistence type="predicted"/>
<feature type="compositionally biased region" description="Polar residues" evidence="1">
    <location>
        <begin position="25"/>
        <end position="41"/>
    </location>
</feature>
<feature type="region of interest" description="Disordered" evidence="1">
    <location>
        <begin position="19"/>
        <end position="144"/>
    </location>
</feature>
<dbReference type="Proteomes" id="UP000695000">
    <property type="component" value="Unplaced"/>
</dbReference>
<dbReference type="RefSeq" id="XP_017786112.1">
    <property type="nucleotide sequence ID" value="XM_017930623.1"/>
</dbReference>
<keyword evidence="2" id="KW-1185">Reference proteome</keyword>
<gene>
    <name evidence="3 4 5 6 7" type="primary">LOC108569171</name>
</gene>
<evidence type="ECO:0000313" key="6">
    <source>
        <dbReference type="RefSeq" id="XP_017786113.1"/>
    </source>
</evidence>
<dbReference type="RefSeq" id="XP_017786114.1">
    <property type="nucleotide sequence ID" value="XM_017930625.1"/>
</dbReference>
<feature type="compositionally biased region" description="Low complexity" evidence="1">
    <location>
        <begin position="118"/>
        <end position="135"/>
    </location>
</feature>
<protein>
    <submittedName>
        <fullName evidence="3 4">Ecdysone receptor-like</fullName>
    </submittedName>
</protein>
<dbReference type="RefSeq" id="XP_017786110.1">
    <property type="nucleotide sequence ID" value="XM_017930621.1"/>
</dbReference>
<dbReference type="GeneID" id="108569171"/>
<evidence type="ECO:0000256" key="1">
    <source>
        <dbReference type="SAM" id="MobiDB-lite"/>
    </source>
</evidence>
<name>A0ABM1NH10_NICVS</name>
<evidence type="ECO:0000313" key="2">
    <source>
        <dbReference type="Proteomes" id="UP000695000"/>
    </source>
</evidence>
<reference evidence="3 4" key="1">
    <citation type="submission" date="2025-05" db="UniProtKB">
        <authorList>
            <consortium name="RefSeq"/>
        </authorList>
    </citation>
    <scope>IDENTIFICATION</scope>
    <source>
        <tissue evidence="3 4">Whole Larva</tissue>
    </source>
</reference>
<organism evidence="2 3">
    <name type="scientific">Nicrophorus vespilloides</name>
    <name type="common">Boreal carrion beetle</name>
    <dbReference type="NCBI Taxonomy" id="110193"/>
    <lineage>
        <taxon>Eukaryota</taxon>
        <taxon>Metazoa</taxon>
        <taxon>Ecdysozoa</taxon>
        <taxon>Arthropoda</taxon>
        <taxon>Hexapoda</taxon>
        <taxon>Insecta</taxon>
        <taxon>Pterygota</taxon>
        <taxon>Neoptera</taxon>
        <taxon>Endopterygota</taxon>
        <taxon>Coleoptera</taxon>
        <taxon>Polyphaga</taxon>
        <taxon>Staphyliniformia</taxon>
        <taxon>Silphidae</taxon>
        <taxon>Nicrophorinae</taxon>
        <taxon>Nicrophorus</taxon>
    </lineage>
</organism>
<evidence type="ECO:0000313" key="4">
    <source>
        <dbReference type="RefSeq" id="XP_017786111.1"/>
    </source>
</evidence>
<accession>A0ABM1NH10</accession>
<evidence type="ECO:0000313" key="5">
    <source>
        <dbReference type="RefSeq" id="XP_017786112.1"/>
    </source>
</evidence>
<evidence type="ECO:0000313" key="7">
    <source>
        <dbReference type="RefSeq" id="XP_017786114.1"/>
    </source>
</evidence>
<dbReference type="RefSeq" id="XP_017786113.1">
    <property type="nucleotide sequence ID" value="XM_017930624.1"/>
</dbReference>
<sequence>MEIKHDMYRDEVLLVKTEPRLHSPNGLQTANGPTNGLVTLASSSSGHSSSVTNGLTNSNGLSASSNGNGPFSSLSKRPRTDEWLPSPGGATIIGGGVGTSAPLTPSPGPPSNTYTAISNGYSSPMSSGSYDPYSPNGKIGKSLP</sequence>
<dbReference type="RefSeq" id="XP_017786111.1">
    <property type="nucleotide sequence ID" value="XM_017930622.1"/>
</dbReference>
<evidence type="ECO:0000313" key="3">
    <source>
        <dbReference type="RefSeq" id="XP_017786110.1"/>
    </source>
</evidence>